<keyword evidence="2" id="KW-1185">Reference proteome</keyword>
<accession>A0ACC2MUN7</accession>
<reference evidence="1 2" key="1">
    <citation type="journal article" date="2022" name="Hortic Res">
        <title>A haplotype resolved chromosomal level avocado genome allows analysis of novel avocado genes.</title>
        <authorList>
            <person name="Nath O."/>
            <person name="Fletcher S.J."/>
            <person name="Hayward A."/>
            <person name="Shaw L.M."/>
            <person name="Masouleh A.K."/>
            <person name="Furtado A."/>
            <person name="Henry R.J."/>
            <person name="Mitter N."/>
        </authorList>
    </citation>
    <scope>NUCLEOTIDE SEQUENCE [LARGE SCALE GENOMIC DNA]</scope>
    <source>
        <strain evidence="2">cv. Hass</strain>
    </source>
</reference>
<evidence type="ECO:0000313" key="2">
    <source>
        <dbReference type="Proteomes" id="UP001234297"/>
    </source>
</evidence>
<dbReference type="EMBL" id="CM056809">
    <property type="protein sequence ID" value="KAJ8649399.1"/>
    <property type="molecule type" value="Genomic_DNA"/>
</dbReference>
<proteinExistence type="predicted"/>
<dbReference type="Proteomes" id="UP001234297">
    <property type="component" value="Chromosome 1"/>
</dbReference>
<comment type="caution">
    <text evidence="1">The sequence shown here is derived from an EMBL/GenBank/DDBJ whole genome shotgun (WGS) entry which is preliminary data.</text>
</comment>
<gene>
    <name evidence="1" type="ORF">MRB53_002422</name>
</gene>
<name>A0ACC2MUN7_PERAE</name>
<sequence>MSSHLQDLQSDAKLKLGDLFQAFLIKISRDFVALDLQIWSCGFSPNLFVRHLLLRTWSAPILLEELHVLLQCEEPNLESIQSTPSDTLPTAMVASKEGHKYNRGGRSNFRGRGRGSKPNTKDRGYPSQQGNPTPQSNTKLCYQICNWTGQTALDWYHRMDYSFQGRHPPSQLAAMAASFHQKNESQWCQDYYNLVSTIGTSCSSHPTEIGKVN</sequence>
<protein>
    <submittedName>
        <fullName evidence="1">Uncharacterized protein</fullName>
    </submittedName>
</protein>
<organism evidence="1 2">
    <name type="scientific">Persea americana</name>
    <name type="common">Avocado</name>
    <dbReference type="NCBI Taxonomy" id="3435"/>
    <lineage>
        <taxon>Eukaryota</taxon>
        <taxon>Viridiplantae</taxon>
        <taxon>Streptophyta</taxon>
        <taxon>Embryophyta</taxon>
        <taxon>Tracheophyta</taxon>
        <taxon>Spermatophyta</taxon>
        <taxon>Magnoliopsida</taxon>
        <taxon>Magnoliidae</taxon>
        <taxon>Laurales</taxon>
        <taxon>Lauraceae</taxon>
        <taxon>Persea</taxon>
    </lineage>
</organism>
<evidence type="ECO:0000313" key="1">
    <source>
        <dbReference type="EMBL" id="KAJ8649399.1"/>
    </source>
</evidence>